<protein>
    <submittedName>
        <fullName evidence="2">Uncharacterized protein</fullName>
    </submittedName>
</protein>
<feature type="region of interest" description="Disordered" evidence="1">
    <location>
        <begin position="220"/>
        <end position="352"/>
    </location>
</feature>
<feature type="region of interest" description="Disordered" evidence="1">
    <location>
        <begin position="33"/>
        <end position="62"/>
    </location>
</feature>
<feature type="compositionally biased region" description="Polar residues" evidence="1">
    <location>
        <begin position="320"/>
        <end position="352"/>
    </location>
</feature>
<gene>
    <name evidence="2" type="ORF">MEPE_05393</name>
</gene>
<dbReference type="Proteomes" id="UP001294444">
    <property type="component" value="Unassembled WGS sequence"/>
</dbReference>
<keyword evidence="3" id="KW-1185">Reference proteome</keyword>
<name>A0AAJ5C7N0_9BASI</name>
<organism evidence="2 3">
    <name type="scientific">Melanopsichium pennsylvanicum</name>
    <dbReference type="NCBI Taxonomy" id="63383"/>
    <lineage>
        <taxon>Eukaryota</taxon>
        <taxon>Fungi</taxon>
        <taxon>Dikarya</taxon>
        <taxon>Basidiomycota</taxon>
        <taxon>Ustilaginomycotina</taxon>
        <taxon>Ustilaginomycetes</taxon>
        <taxon>Ustilaginales</taxon>
        <taxon>Ustilaginaceae</taxon>
        <taxon>Melanopsichium</taxon>
    </lineage>
</organism>
<feature type="region of interest" description="Disordered" evidence="1">
    <location>
        <begin position="133"/>
        <end position="154"/>
    </location>
</feature>
<sequence>MSSLIPITAGNAAADYTHKFKKHFGDRPTAFALSEQTSRASSSSSLVSSPSSSSPTNTPHSISFAAQDTHTLDPFGGSFSNTTQCSAAQNCFTTIQSLTAEEAANPGSVDSETHNTLANLGWRIRSRINKGYSRSTTSHDPFGGSNHQNGNNAFRSERDILANVTNTRRGWSRIQTAPTLSADFDGLRKLPQSLAHSSLCESKTTEMEVEMEVGSNINLNDGAIAKRSRSDDSSSDSDSDSEVADEINRHSSTNTKKHHHHHHHRQQQQQQQATQEWREKRIIKGMPKLSFSTSSSSSSTISGSFFTTSPSSSSSLFESQGQRTRSFDRTQSSASQSRSHFTTADGSPIDSSTTMMVVDEEILCFDKTENNLRGKGQEVAGMVSYDFSAHFNCTDF</sequence>
<proteinExistence type="predicted"/>
<dbReference type="EMBL" id="OAPG01000015">
    <property type="protein sequence ID" value="SNX86684.1"/>
    <property type="molecule type" value="Genomic_DNA"/>
</dbReference>
<accession>A0AAJ5C7N0</accession>
<evidence type="ECO:0000313" key="3">
    <source>
        <dbReference type="Proteomes" id="UP001294444"/>
    </source>
</evidence>
<evidence type="ECO:0000256" key="1">
    <source>
        <dbReference type="SAM" id="MobiDB-lite"/>
    </source>
</evidence>
<feature type="compositionally biased region" description="Low complexity" evidence="1">
    <location>
        <begin position="34"/>
        <end position="62"/>
    </location>
</feature>
<feature type="compositionally biased region" description="Acidic residues" evidence="1">
    <location>
        <begin position="233"/>
        <end position="245"/>
    </location>
</feature>
<evidence type="ECO:0000313" key="2">
    <source>
        <dbReference type="EMBL" id="SNX86684.1"/>
    </source>
</evidence>
<comment type="caution">
    <text evidence="2">The sequence shown here is derived from an EMBL/GenBank/DDBJ whole genome shotgun (WGS) entry which is preliminary data.</text>
</comment>
<feature type="compositionally biased region" description="Low complexity" evidence="1">
    <location>
        <begin position="290"/>
        <end position="319"/>
    </location>
</feature>
<reference evidence="2" key="1">
    <citation type="submission" date="2023-10" db="EMBL/GenBank/DDBJ databases">
        <authorList>
            <person name="Guldener U."/>
        </authorList>
    </citation>
    <scope>NUCLEOTIDE SEQUENCE</scope>
    <source>
        <strain evidence="2">Mp4</strain>
    </source>
</reference>
<feature type="compositionally biased region" description="Basic residues" evidence="1">
    <location>
        <begin position="255"/>
        <end position="266"/>
    </location>
</feature>
<dbReference type="AlphaFoldDB" id="A0AAJ5C7N0"/>